<gene>
    <name evidence="2" type="ORF">NEMBOFW57_005955</name>
</gene>
<protein>
    <submittedName>
        <fullName evidence="2">Uncharacterized protein</fullName>
    </submittedName>
</protein>
<proteinExistence type="predicted"/>
<evidence type="ECO:0000256" key="1">
    <source>
        <dbReference type="SAM" id="MobiDB-lite"/>
    </source>
</evidence>
<accession>A0AAD4EYH5</accession>
<organism evidence="2 3">
    <name type="scientific">Staphylotrichum longicolle</name>
    <dbReference type="NCBI Taxonomy" id="669026"/>
    <lineage>
        <taxon>Eukaryota</taxon>
        <taxon>Fungi</taxon>
        <taxon>Dikarya</taxon>
        <taxon>Ascomycota</taxon>
        <taxon>Pezizomycotina</taxon>
        <taxon>Sordariomycetes</taxon>
        <taxon>Sordariomycetidae</taxon>
        <taxon>Sordariales</taxon>
        <taxon>Chaetomiaceae</taxon>
        <taxon>Staphylotrichum</taxon>
    </lineage>
</organism>
<evidence type="ECO:0000313" key="2">
    <source>
        <dbReference type="EMBL" id="KAG7289584.1"/>
    </source>
</evidence>
<reference evidence="2" key="1">
    <citation type="submission" date="2023-02" db="EMBL/GenBank/DDBJ databases">
        <authorList>
            <person name="Palmer J.M."/>
        </authorList>
    </citation>
    <scope>NUCLEOTIDE SEQUENCE</scope>
    <source>
        <strain evidence="2">FW57</strain>
    </source>
</reference>
<dbReference type="EMBL" id="JAHCVI010000002">
    <property type="protein sequence ID" value="KAG7289584.1"/>
    <property type="molecule type" value="Genomic_DNA"/>
</dbReference>
<sequence>MATSPNPWEVGNRRTEASSSVTGDAGKFQISNVKYRVSAPPARPRPVINRWNEDCNLIRKVLGHALEDGVAKILSASDVQPSEAPELCFRCVERNASEGQPTILTVAAWDESSPPVWERVVTEAKQFVDATALASGQLGHLDVAVEMIADELWLPKYMSVIPNEELTPSLAHAWDDIRDKVWHTLDAYPQTKGRVTSISLFRLGFSEHMDSNPLTVYVSVDYESEEARWPPVADEIQRYLDTSPYNLRVHIEHDSSEWYPKYELLVKNLTPGQIKERHEHAYKFNQRHTMTVDLGDDIGAAGHLTASDGGKFMPCVGTLGCWVEIRTVSKRTWTRYALTTYHNIRPALAGFQISVDSVGATPATPVKDSDLWKADVNGIYPSSHFANPIKEVEHPTRAQHWFAVGIYNREIARNPPPFRDKAKEELARITAFFDEGNQRLGTIFAASGLGRRSPSRGRMDWALIKPLSSPPRIGKNTLPTLDEWTATDSTSWPADAVCGSSLRHPSREEGLRSTPNGAAVFKLGSASGPTSGVFSELKAGVAFRDDARLGAVLGQEKRSEFMYVEDPALRWFSKRGDAGSVVFDEEGRALGLLLGGHRPQQAANQCIYVTSIEDVFEDIKQFSKGGIIDIRIAED</sequence>
<feature type="region of interest" description="Disordered" evidence="1">
    <location>
        <begin position="1"/>
        <end position="23"/>
    </location>
</feature>
<dbReference type="Proteomes" id="UP001197093">
    <property type="component" value="Unassembled WGS sequence"/>
</dbReference>
<evidence type="ECO:0000313" key="3">
    <source>
        <dbReference type="Proteomes" id="UP001197093"/>
    </source>
</evidence>
<name>A0AAD4EYH5_9PEZI</name>
<keyword evidence="3" id="KW-1185">Reference proteome</keyword>
<comment type="caution">
    <text evidence="2">The sequence shown here is derived from an EMBL/GenBank/DDBJ whole genome shotgun (WGS) entry which is preliminary data.</text>
</comment>
<dbReference type="AlphaFoldDB" id="A0AAD4EYH5"/>